<dbReference type="PROSITE" id="PS50088">
    <property type="entry name" value="ANK_REPEAT"/>
    <property type="match status" value="2"/>
</dbReference>
<feature type="transmembrane region" description="Helical" evidence="15">
    <location>
        <begin position="592"/>
        <end position="613"/>
    </location>
</feature>
<feature type="repeat" description="ANK" evidence="13">
    <location>
        <begin position="221"/>
        <end position="253"/>
    </location>
</feature>
<evidence type="ECO:0000313" key="17">
    <source>
        <dbReference type="EMBL" id="KAI9564093.1"/>
    </source>
</evidence>
<dbReference type="Proteomes" id="UP000820818">
    <property type="component" value="Linkage Group LG1"/>
</dbReference>
<keyword evidence="9 15" id="KW-1133">Transmembrane helix</keyword>
<evidence type="ECO:0000256" key="3">
    <source>
        <dbReference type="ARBA" id="ARBA00022475"/>
    </source>
</evidence>
<feature type="region of interest" description="Disordered" evidence="14">
    <location>
        <begin position="1178"/>
        <end position="1254"/>
    </location>
</feature>
<feature type="region of interest" description="Disordered" evidence="14">
    <location>
        <begin position="1333"/>
        <end position="1369"/>
    </location>
</feature>
<feature type="transmembrane region" description="Helical" evidence="15">
    <location>
        <begin position="426"/>
        <end position="448"/>
    </location>
</feature>
<feature type="transmembrane region" description="Helical" evidence="15">
    <location>
        <begin position="385"/>
        <end position="405"/>
    </location>
</feature>
<keyword evidence="12" id="KW-0407">Ion channel</keyword>
<keyword evidence="2" id="KW-0813">Transport</keyword>
<dbReference type="InterPro" id="IPR036770">
    <property type="entry name" value="Ankyrin_rpt-contain_sf"/>
</dbReference>
<evidence type="ECO:0000256" key="1">
    <source>
        <dbReference type="ARBA" id="ARBA00004651"/>
    </source>
</evidence>
<dbReference type="PANTHER" id="PTHR10582:SF2">
    <property type="entry name" value="INACTIVE"/>
    <property type="match status" value="1"/>
</dbReference>
<reference evidence="17 18" key="1">
    <citation type="submission" date="2022-05" db="EMBL/GenBank/DDBJ databases">
        <title>A multi-omics perspective on studying reproductive biology in Daphnia sinensis.</title>
        <authorList>
            <person name="Jia J."/>
        </authorList>
    </citation>
    <scope>NUCLEOTIDE SEQUENCE [LARGE SCALE GENOMIC DNA]</scope>
    <source>
        <strain evidence="17 18">WSL</strain>
    </source>
</reference>
<feature type="region of interest" description="Disordered" evidence="14">
    <location>
        <begin position="1"/>
        <end position="23"/>
    </location>
</feature>
<evidence type="ECO:0000256" key="6">
    <source>
        <dbReference type="ARBA" id="ARBA00022692"/>
    </source>
</evidence>
<keyword evidence="13" id="KW-0040">ANK repeat</keyword>
<keyword evidence="8" id="KW-0106">Calcium</keyword>
<evidence type="ECO:0000256" key="14">
    <source>
        <dbReference type="SAM" id="MobiDB-lite"/>
    </source>
</evidence>
<dbReference type="GO" id="GO:0005886">
    <property type="term" value="C:plasma membrane"/>
    <property type="evidence" value="ECO:0007669"/>
    <property type="project" value="UniProtKB-SubCell"/>
</dbReference>
<evidence type="ECO:0000256" key="4">
    <source>
        <dbReference type="ARBA" id="ARBA00022568"/>
    </source>
</evidence>
<dbReference type="EMBL" id="WJBH02000001">
    <property type="protein sequence ID" value="KAI9564093.1"/>
    <property type="molecule type" value="Genomic_DNA"/>
</dbReference>
<feature type="transmembrane region" description="Helical" evidence="15">
    <location>
        <begin position="536"/>
        <end position="555"/>
    </location>
</feature>
<gene>
    <name evidence="17" type="ORF">GHT06_007831</name>
</gene>
<keyword evidence="6 15" id="KW-0812">Transmembrane</keyword>
<dbReference type="InterPro" id="IPR024862">
    <property type="entry name" value="TRPV"/>
</dbReference>
<dbReference type="Pfam" id="PF00520">
    <property type="entry name" value="Ion_trans"/>
    <property type="match status" value="1"/>
</dbReference>
<feature type="compositionally biased region" description="Polar residues" evidence="14">
    <location>
        <begin position="10"/>
        <end position="19"/>
    </location>
</feature>
<dbReference type="FunFam" id="1.10.287.70:FF:000132">
    <property type="entry name" value="OSMotic avoidance abnormal family member"/>
    <property type="match status" value="1"/>
</dbReference>
<dbReference type="SUPFAM" id="SSF48403">
    <property type="entry name" value="Ankyrin repeat"/>
    <property type="match status" value="1"/>
</dbReference>
<evidence type="ECO:0000256" key="13">
    <source>
        <dbReference type="PROSITE-ProRule" id="PRU00023"/>
    </source>
</evidence>
<evidence type="ECO:0000256" key="10">
    <source>
        <dbReference type="ARBA" id="ARBA00023065"/>
    </source>
</evidence>
<keyword evidence="10" id="KW-0406">Ion transport</keyword>
<comment type="caution">
    <text evidence="17">The sequence shown here is derived from an EMBL/GenBank/DDBJ whole genome shotgun (WGS) entry which is preliminary data.</text>
</comment>
<dbReference type="SMART" id="SM00248">
    <property type="entry name" value="ANK"/>
    <property type="match status" value="4"/>
</dbReference>
<organism evidence="17 18">
    <name type="scientific">Daphnia sinensis</name>
    <dbReference type="NCBI Taxonomy" id="1820382"/>
    <lineage>
        <taxon>Eukaryota</taxon>
        <taxon>Metazoa</taxon>
        <taxon>Ecdysozoa</taxon>
        <taxon>Arthropoda</taxon>
        <taxon>Crustacea</taxon>
        <taxon>Branchiopoda</taxon>
        <taxon>Diplostraca</taxon>
        <taxon>Cladocera</taxon>
        <taxon>Anomopoda</taxon>
        <taxon>Daphniidae</taxon>
        <taxon>Daphnia</taxon>
        <taxon>Daphnia similis group</taxon>
    </lineage>
</organism>
<accession>A0AAD5LU69</accession>
<evidence type="ECO:0000256" key="15">
    <source>
        <dbReference type="SAM" id="Phobius"/>
    </source>
</evidence>
<feature type="compositionally biased region" description="Basic residues" evidence="14">
    <location>
        <begin position="1186"/>
        <end position="1201"/>
    </location>
</feature>
<name>A0AAD5LU69_9CRUS</name>
<dbReference type="GO" id="GO:0098703">
    <property type="term" value="P:calcium ion import across plasma membrane"/>
    <property type="evidence" value="ECO:0007669"/>
    <property type="project" value="TreeGrafter"/>
</dbReference>
<feature type="transmembrane region" description="Helical" evidence="15">
    <location>
        <begin position="564"/>
        <end position="580"/>
    </location>
</feature>
<feature type="transmembrane region" description="Helical" evidence="15">
    <location>
        <begin position="496"/>
        <end position="516"/>
    </location>
</feature>
<dbReference type="FunFam" id="1.25.40.20:FF:000185">
    <property type="entry name" value="OSMotic avoidance abnormal family member"/>
    <property type="match status" value="1"/>
</dbReference>
<feature type="repeat" description="ANK" evidence="13">
    <location>
        <begin position="163"/>
        <end position="195"/>
    </location>
</feature>
<evidence type="ECO:0000256" key="2">
    <source>
        <dbReference type="ARBA" id="ARBA00022448"/>
    </source>
</evidence>
<comment type="subcellular location">
    <subcellularLocation>
        <location evidence="1">Cell membrane</location>
        <topology evidence="1">Multi-pass membrane protein</topology>
    </subcellularLocation>
</comment>
<keyword evidence="3" id="KW-1003">Cell membrane</keyword>
<evidence type="ECO:0000256" key="5">
    <source>
        <dbReference type="ARBA" id="ARBA00022673"/>
    </source>
</evidence>
<evidence type="ECO:0000259" key="16">
    <source>
        <dbReference type="Pfam" id="PF00520"/>
    </source>
</evidence>
<dbReference type="InterPro" id="IPR005821">
    <property type="entry name" value="Ion_trans_dom"/>
</dbReference>
<feature type="region of interest" description="Disordered" evidence="14">
    <location>
        <begin position="1381"/>
        <end position="1400"/>
    </location>
</feature>
<evidence type="ECO:0000256" key="8">
    <source>
        <dbReference type="ARBA" id="ARBA00022837"/>
    </source>
</evidence>
<protein>
    <recommendedName>
        <fullName evidence="16">Ion transport domain-containing protein</fullName>
    </recommendedName>
</protein>
<evidence type="ECO:0000256" key="7">
    <source>
        <dbReference type="ARBA" id="ARBA00022737"/>
    </source>
</evidence>
<dbReference type="InterPro" id="IPR002110">
    <property type="entry name" value="Ankyrin_rpt"/>
</dbReference>
<dbReference type="PROSITE" id="PS50297">
    <property type="entry name" value="ANK_REP_REGION"/>
    <property type="match status" value="1"/>
</dbReference>
<dbReference type="PANTHER" id="PTHR10582">
    <property type="entry name" value="TRANSIENT RECEPTOR POTENTIAL ION CHANNEL PROTEIN"/>
    <property type="match status" value="1"/>
</dbReference>
<evidence type="ECO:0000256" key="11">
    <source>
        <dbReference type="ARBA" id="ARBA00023136"/>
    </source>
</evidence>
<keyword evidence="7" id="KW-0677">Repeat</keyword>
<feature type="transmembrane region" description="Helical" evidence="15">
    <location>
        <begin position="468"/>
        <end position="489"/>
    </location>
</feature>
<keyword evidence="18" id="KW-1185">Reference proteome</keyword>
<feature type="compositionally biased region" description="Low complexity" evidence="14">
    <location>
        <begin position="1338"/>
        <end position="1350"/>
    </location>
</feature>
<keyword evidence="4" id="KW-0109">Calcium transport</keyword>
<dbReference type="Pfam" id="PF00023">
    <property type="entry name" value="Ank"/>
    <property type="match status" value="2"/>
</dbReference>
<keyword evidence="11 15" id="KW-0472">Membrane</keyword>
<feature type="domain" description="Ion transport" evidence="16">
    <location>
        <begin position="476"/>
        <end position="631"/>
    </location>
</feature>
<dbReference type="GO" id="GO:0005262">
    <property type="term" value="F:calcium channel activity"/>
    <property type="evidence" value="ECO:0007669"/>
    <property type="project" value="UniProtKB-KW"/>
</dbReference>
<evidence type="ECO:0000256" key="12">
    <source>
        <dbReference type="ARBA" id="ARBA00023303"/>
    </source>
</evidence>
<evidence type="ECO:0000313" key="18">
    <source>
        <dbReference type="Proteomes" id="UP000820818"/>
    </source>
</evidence>
<feature type="compositionally biased region" description="Low complexity" evidence="14">
    <location>
        <begin position="1217"/>
        <end position="1237"/>
    </location>
</feature>
<dbReference type="GO" id="GO:0034703">
    <property type="term" value="C:cation channel complex"/>
    <property type="evidence" value="ECO:0007669"/>
    <property type="project" value="UniProtKB-ARBA"/>
</dbReference>
<proteinExistence type="predicted"/>
<evidence type="ECO:0000256" key="9">
    <source>
        <dbReference type="ARBA" id="ARBA00022989"/>
    </source>
</evidence>
<sequence>MGNCKGKGSDSFNKQNSSAFDRVTSRTSTDDDCLLYQLADYQKGGDLIRYFTKEGPRATEELLKEQIPMLLYRKGEGQMVRRSDYLKWKYRKKRHMAVAVNEDVPGWADHYACWNFDYRGSLGESLLHVLIVCNTSVHTKLAKLLIVLFPNLALDVVEGNEFRGASALHLAIAYDSLEVIKLLVEAGAVVDQRAVGTFFLPRDQQRARPSRVTDYEGLAYFGEYPISWAACCNNEAAYNLLIDRGADPNSQDSFGNMVLHMVVVCNKLEMYGYALRHPRIQAKMGIVNKAGLTPLTLSCHLGRATIFREMLELTAKEFWRYSNITCSAYPLNALDTILPDGRCNMTSALMIILNGTKEEHLDMLDGGIIQRLLEEKWKTFAQRQFLKRLGILFFHLFALSAAVYTRPRRDRPLIPHDYDDLSAMDIARFCFEIVTCLSCIGYVVIQQISELKNIGLRGFLYQLSNNPAKAIFLASNFLTLACIPCRLLGNRDMEEAILIFALPSAWFFLMFFAGAIRLTGPFVTMIYSMITGDMLTFAIIYSIMLLAFSQAFFFLHRGHPDKTLFSNFFSTWMGLFHWTLGDYNYNSLQDTVYPAVTTIVFVIFMIMVPILLLNMLIAMMGNTYALVIQQSEKEWVKQWAKIVIALERAVNQMHCKEYLLTYSIKVSGGSDGTDGSPPQEEVRGVMVIKSKNKTRARQRKGALNNWKRVGKRTIKELKRRGITGDQLRRQIWEPRTPSTTSINASPCVTPIPCPSSAAMLLMDSMNGGSGVTMGGAGIDSFAFGAAFNDLSGFSGGGGHQQNNAPNPAPVNQDILNAALLSKLSMNLPFEDIFESTCTAPVAAGPPVATGPRVATEPLVATGPPVTTGPPVVTGPPVATGPSVATGPPVVTGPPVATMTAVVPVTPMAVPAPDVTPTAVVAPMAVVSPTVAPPMAVVAPPMAVVAPPMAVVAQPMVPVDTVTTGTPMASSIPTDPIQPATKEIYPSNPPLVTPTPPTPTTTTSIFPPLPPLPLDCGPSFTDQLDNSSQLSDIENELIAQTLLSGNVKHRKTADSHPKDSLPPLFRARLLDTPNQSIEGELIFAGSTESAISVCSNPANTTMPMMTPVHFNTESRRRSSPSVIQRAESIDLVGIRQHFNEHKSPSVSDHQPTIIINTELKREKLPPLVVDDKLLAAVHRDPSVSKSQNKRSKQRHHRRHHQFIRSNVVAPMEYFPEPETQQTTEISQLEESTSESSQQDLAPGEVEESPRSEPDQVITAVETVPNLHARSLLARSITVTQEENEHRKRIQKLKSSSSIPIDHRVHLTDNESLASSSSGIDESLYTATRVIPKKEQLRMSSQSSSTSSGSQTVASIVASSPEEQPPPTTSDPVVVFHISGSSTGVTEDLRAPGRLPNSPMLSTKLMMSTNNKRPMTRHTAKMAAITAASKVKRFNVMTASKGNRNRSPMRREAVELAQSSTSSRIDQAKADHFSLSASPAVLNLNHLLGGGDTEPHIPDEIIGDP</sequence>
<dbReference type="Gene3D" id="1.25.40.20">
    <property type="entry name" value="Ankyrin repeat-containing domain"/>
    <property type="match status" value="1"/>
</dbReference>
<keyword evidence="5" id="KW-0107">Calcium channel</keyword>